<evidence type="ECO:0000313" key="2">
    <source>
        <dbReference type="Proteomes" id="UP000625735"/>
    </source>
</evidence>
<protein>
    <submittedName>
        <fullName evidence="1">Uncharacterized protein</fullName>
    </submittedName>
</protein>
<comment type="caution">
    <text evidence="1">The sequence shown here is derived from an EMBL/GenBank/DDBJ whole genome shotgun (WGS) entry which is preliminary data.</text>
</comment>
<keyword evidence="2" id="KW-1185">Reference proteome</keyword>
<dbReference type="EMBL" id="BMFG01000005">
    <property type="protein sequence ID" value="GGD26484.1"/>
    <property type="molecule type" value="Genomic_DNA"/>
</dbReference>
<reference evidence="1" key="1">
    <citation type="journal article" date="2014" name="Int. J. Syst. Evol. Microbiol.">
        <title>Complete genome sequence of Corynebacterium casei LMG S-19264T (=DSM 44701T), isolated from a smear-ripened cheese.</title>
        <authorList>
            <consortium name="US DOE Joint Genome Institute (JGI-PGF)"/>
            <person name="Walter F."/>
            <person name="Albersmeier A."/>
            <person name="Kalinowski J."/>
            <person name="Ruckert C."/>
        </authorList>
    </citation>
    <scope>NUCLEOTIDE SEQUENCE</scope>
    <source>
        <strain evidence="1">CGMCC 1.12506</strain>
    </source>
</reference>
<accession>A0A917DD14</accession>
<sequence>MAHKLPSASYDYCHAALIHYLVMTLYLDLSKKHKIEAIVFSPITPLIIVRYNPQNRNIEKINSDSTKFIIMAQW</sequence>
<dbReference type="Proteomes" id="UP000625735">
    <property type="component" value="Unassembled WGS sequence"/>
</dbReference>
<evidence type="ECO:0000313" key="1">
    <source>
        <dbReference type="EMBL" id="GGD26484.1"/>
    </source>
</evidence>
<name>A0A917DD14_9FLAO</name>
<reference evidence="1" key="2">
    <citation type="submission" date="2020-09" db="EMBL/GenBank/DDBJ databases">
        <authorList>
            <person name="Sun Q."/>
            <person name="Zhou Y."/>
        </authorList>
    </citation>
    <scope>NUCLEOTIDE SEQUENCE</scope>
    <source>
        <strain evidence="1">CGMCC 1.12506</strain>
    </source>
</reference>
<gene>
    <name evidence="1" type="ORF">GCM10011343_15880</name>
</gene>
<dbReference type="AlphaFoldDB" id="A0A917DD14"/>
<organism evidence="1 2">
    <name type="scientific">Flavobacterium orientale</name>
    <dbReference type="NCBI Taxonomy" id="1756020"/>
    <lineage>
        <taxon>Bacteria</taxon>
        <taxon>Pseudomonadati</taxon>
        <taxon>Bacteroidota</taxon>
        <taxon>Flavobacteriia</taxon>
        <taxon>Flavobacteriales</taxon>
        <taxon>Flavobacteriaceae</taxon>
        <taxon>Flavobacterium</taxon>
    </lineage>
</organism>
<proteinExistence type="predicted"/>